<dbReference type="Proteomes" id="UP000241048">
    <property type="component" value="Unassembled WGS sequence"/>
</dbReference>
<keyword evidence="3 6" id="KW-0717">Septation</keyword>
<organism evidence="9 10">
    <name type="scientific">Clostridium fessum</name>
    <dbReference type="NCBI Taxonomy" id="2126740"/>
    <lineage>
        <taxon>Bacteria</taxon>
        <taxon>Bacillati</taxon>
        <taxon>Bacillota</taxon>
        <taxon>Clostridia</taxon>
        <taxon>Eubacteriales</taxon>
        <taxon>Clostridiaceae</taxon>
        <taxon>Clostridium</taxon>
    </lineage>
</organism>
<comment type="function">
    <text evidence="6">Cell division inhibitor that blocks the formation of polar Z ring septums. Rapidly oscillates between the poles of the cell to destabilize FtsZ filaments that have formed before they mature into polar Z rings. Prevents FtsZ polymerization.</text>
</comment>
<dbReference type="InterPro" id="IPR005526">
    <property type="entry name" value="Septum_form_inhib_MinC_C"/>
</dbReference>
<evidence type="ECO:0000259" key="7">
    <source>
        <dbReference type="Pfam" id="PF03775"/>
    </source>
</evidence>
<keyword evidence="4 6" id="KW-0131">Cell cycle</keyword>
<dbReference type="RefSeq" id="WP_106999852.1">
    <property type="nucleotide sequence ID" value="NZ_PYLO01000001.1"/>
</dbReference>
<protein>
    <recommendedName>
        <fullName evidence="6">Probable septum site-determining protein MinC</fullName>
    </recommendedName>
</protein>
<dbReference type="GO" id="GO:0000902">
    <property type="term" value="P:cell morphogenesis"/>
    <property type="evidence" value="ECO:0007669"/>
    <property type="project" value="InterPro"/>
</dbReference>
<dbReference type="PANTHER" id="PTHR34108:SF1">
    <property type="entry name" value="SEPTUM SITE-DETERMINING PROTEIN MINC"/>
    <property type="match status" value="1"/>
</dbReference>
<dbReference type="Gene3D" id="2.160.20.70">
    <property type="match status" value="1"/>
</dbReference>
<evidence type="ECO:0000256" key="4">
    <source>
        <dbReference type="ARBA" id="ARBA00023306"/>
    </source>
</evidence>
<evidence type="ECO:0000256" key="1">
    <source>
        <dbReference type="ARBA" id="ARBA00006291"/>
    </source>
</evidence>
<comment type="subunit">
    <text evidence="5 6">Interacts with MinD and FtsZ.</text>
</comment>
<evidence type="ECO:0000259" key="8">
    <source>
        <dbReference type="Pfam" id="PF22642"/>
    </source>
</evidence>
<reference evidence="9 10" key="1">
    <citation type="submission" date="2018-03" db="EMBL/GenBank/DDBJ databases">
        <title>Lachnoclostridium SNUG30386 gen.nov., sp.nov., isolated from human faeces.</title>
        <authorList>
            <person name="Seo B."/>
            <person name="Jeon K."/>
            <person name="Ko G."/>
        </authorList>
    </citation>
    <scope>NUCLEOTIDE SEQUENCE [LARGE SCALE GENOMIC DNA]</scope>
    <source>
        <strain evidence="9 10">SNUG30386</strain>
    </source>
</reference>
<dbReference type="Pfam" id="PF03775">
    <property type="entry name" value="MinC_C"/>
    <property type="match status" value="1"/>
</dbReference>
<keyword evidence="2 6" id="KW-0132">Cell division</keyword>
<dbReference type="EMBL" id="PYLO01000001">
    <property type="protein sequence ID" value="PST38642.1"/>
    <property type="molecule type" value="Genomic_DNA"/>
</dbReference>
<feature type="domain" description="Septum formation inhibitor MinC C-terminal" evidence="7">
    <location>
        <begin position="109"/>
        <end position="207"/>
    </location>
</feature>
<evidence type="ECO:0000313" key="10">
    <source>
        <dbReference type="Proteomes" id="UP000241048"/>
    </source>
</evidence>
<evidence type="ECO:0000256" key="6">
    <source>
        <dbReference type="HAMAP-Rule" id="MF_00267"/>
    </source>
</evidence>
<name>A0A2T3FTP6_9CLOT</name>
<dbReference type="InterPro" id="IPR013033">
    <property type="entry name" value="MinC"/>
</dbReference>
<dbReference type="Gene3D" id="3.30.160.540">
    <property type="match status" value="1"/>
</dbReference>
<evidence type="ECO:0000256" key="3">
    <source>
        <dbReference type="ARBA" id="ARBA00023210"/>
    </source>
</evidence>
<dbReference type="GO" id="GO:0000917">
    <property type="term" value="P:division septum assembly"/>
    <property type="evidence" value="ECO:0007669"/>
    <property type="project" value="UniProtKB-KW"/>
</dbReference>
<dbReference type="HAMAP" id="MF_00267">
    <property type="entry name" value="MinC"/>
    <property type="match status" value="1"/>
</dbReference>
<keyword evidence="10" id="KW-1185">Reference proteome</keyword>
<comment type="caution">
    <text evidence="9">The sequence shown here is derived from an EMBL/GenBank/DDBJ whole genome shotgun (WGS) entry which is preliminary data.</text>
</comment>
<evidence type="ECO:0000313" key="9">
    <source>
        <dbReference type="EMBL" id="PST38642.1"/>
    </source>
</evidence>
<evidence type="ECO:0000256" key="5">
    <source>
        <dbReference type="ARBA" id="ARBA00046874"/>
    </source>
</evidence>
<proteinExistence type="inferred from homology"/>
<dbReference type="AlphaFoldDB" id="A0A2T3FTP6"/>
<dbReference type="InterPro" id="IPR055219">
    <property type="entry name" value="MinC_N_1"/>
</dbReference>
<dbReference type="GO" id="GO:1901891">
    <property type="term" value="P:regulation of cell septum assembly"/>
    <property type="evidence" value="ECO:0007669"/>
    <property type="project" value="InterPro"/>
</dbReference>
<dbReference type="InterPro" id="IPR036145">
    <property type="entry name" value="MinC_C_sf"/>
</dbReference>
<comment type="similarity">
    <text evidence="1 6">Belongs to the MinC family.</text>
</comment>
<gene>
    <name evidence="6" type="primary">minC</name>
    <name evidence="9" type="ORF">C7U56_01390</name>
</gene>
<dbReference type="Pfam" id="PF22642">
    <property type="entry name" value="MinC_N_1"/>
    <property type="match status" value="1"/>
</dbReference>
<sequence>MKSSVVIKGCKSGMTVILNPDTPFEQLLEDVGKKFKESEKFWGSAQMTLTLEGRKLTPIEELQVTDAITANSQIEILCLLDTDANRIARCEKALTERLMELTARTGQFYKGNLSRGDLLESDASIVIIGDVERGARVSARGNIVVLGTLAGSAHAGAAGSEDAVITALEMSPMHLRIADLTAKTRSQGKKMGRGPMIASVSGGNIDVESVKKSFLDYFHFI</sequence>
<accession>A0A2T3FTP6</accession>
<dbReference type="SUPFAM" id="SSF63848">
    <property type="entry name" value="Cell-division inhibitor MinC, C-terminal domain"/>
    <property type="match status" value="1"/>
</dbReference>
<feature type="domain" description="Septum site-determining protein MinC N-terminal" evidence="8">
    <location>
        <begin position="5"/>
        <end position="76"/>
    </location>
</feature>
<evidence type="ECO:0000256" key="2">
    <source>
        <dbReference type="ARBA" id="ARBA00022618"/>
    </source>
</evidence>
<dbReference type="PANTHER" id="PTHR34108">
    <property type="entry name" value="SEPTUM SITE-DETERMINING PROTEIN MINC"/>
    <property type="match status" value="1"/>
</dbReference>
<dbReference type="InterPro" id="IPR016098">
    <property type="entry name" value="CAP/MinC_C"/>
</dbReference>